<feature type="binding site" evidence="6">
    <location>
        <begin position="15"/>
        <end position="20"/>
    </location>
    <ligand>
        <name>ATP</name>
        <dbReference type="ChEBI" id="CHEBI:30616"/>
    </ligand>
</feature>
<dbReference type="GO" id="GO:0005524">
    <property type="term" value="F:ATP binding"/>
    <property type="evidence" value="ECO:0007669"/>
    <property type="project" value="UniProtKB-UniRule"/>
</dbReference>
<evidence type="ECO:0000256" key="4">
    <source>
        <dbReference type="ARBA" id="ARBA00022840"/>
    </source>
</evidence>
<evidence type="ECO:0000256" key="7">
    <source>
        <dbReference type="NCBIfam" id="TIGR00152"/>
    </source>
</evidence>
<dbReference type="HAMAP" id="MF_00376">
    <property type="entry name" value="Dephospho_CoA_kinase"/>
    <property type="match status" value="1"/>
</dbReference>
<dbReference type="UniPathway" id="UPA00241">
    <property type="reaction ID" value="UER00356"/>
</dbReference>
<comment type="similarity">
    <text evidence="1 6">Belongs to the CoaE family.</text>
</comment>
<keyword evidence="4 6" id="KW-0067">ATP-binding</keyword>
<evidence type="ECO:0000256" key="5">
    <source>
        <dbReference type="ARBA" id="ARBA00022993"/>
    </source>
</evidence>
<reference evidence="8 9" key="1">
    <citation type="submission" date="2016-07" db="EMBL/GenBank/DDBJ databases">
        <title>Comparative genomics of the Campylobacter concisus group.</title>
        <authorList>
            <person name="Miller W.G."/>
            <person name="Yee E."/>
            <person name="Chapman M.H."/>
            <person name="Huynh S."/>
            <person name="Bono J.L."/>
            <person name="On S.L.W."/>
            <person name="StLeger J."/>
            <person name="Foster G."/>
            <person name="Parker C.T."/>
        </authorList>
    </citation>
    <scope>NUCLEOTIDE SEQUENCE [LARGE SCALE GENOMIC DNA]</scope>
    <source>
        <strain evidence="8 9">ATCC 33238</strain>
    </source>
</reference>
<dbReference type="KEGG" id="crx:CRECT_2346"/>
<accession>A0A6G5QQI9</accession>
<dbReference type="InterPro" id="IPR001977">
    <property type="entry name" value="Depp_CoAkinase"/>
</dbReference>
<dbReference type="Gene3D" id="3.40.50.300">
    <property type="entry name" value="P-loop containing nucleotide triphosphate hydrolases"/>
    <property type="match status" value="1"/>
</dbReference>
<comment type="pathway">
    <text evidence="6">Cofactor biosynthesis; coenzyme A biosynthesis; CoA from (R)-pantothenate: step 5/5.</text>
</comment>
<evidence type="ECO:0000313" key="9">
    <source>
        <dbReference type="Proteomes" id="UP000502377"/>
    </source>
</evidence>
<comment type="catalytic activity">
    <reaction evidence="6">
        <text>3'-dephospho-CoA + ATP = ADP + CoA + H(+)</text>
        <dbReference type="Rhea" id="RHEA:18245"/>
        <dbReference type="ChEBI" id="CHEBI:15378"/>
        <dbReference type="ChEBI" id="CHEBI:30616"/>
        <dbReference type="ChEBI" id="CHEBI:57287"/>
        <dbReference type="ChEBI" id="CHEBI:57328"/>
        <dbReference type="ChEBI" id="CHEBI:456216"/>
        <dbReference type="EC" id="2.7.1.24"/>
    </reaction>
</comment>
<dbReference type="GO" id="GO:0005737">
    <property type="term" value="C:cytoplasm"/>
    <property type="evidence" value="ECO:0007669"/>
    <property type="project" value="UniProtKB-SubCell"/>
</dbReference>
<evidence type="ECO:0000256" key="3">
    <source>
        <dbReference type="ARBA" id="ARBA00022741"/>
    </source>
</evidence>
<dbReference type="AlphaFoldDB" id="A0A6G5QQI9"/>
<dbReference type="GO" id="GO:0015937">
    <property type="term" value="P:coenzyme A biosynthetic process"/>
    <property type="evidence" value="ECO:0007669"/>
    <property type="project" value="UniProtKB-UniRule"/>
</dbReference>
<evidence type="ECO:0000256" key="6">
    <source>
        <dbReference type="HAMAP-Rule" id="MF_00376"/>
    </source>
</evidence>
<keyword evidence="6 8" id="KW-0418">Kinase</keyword>
<dbReference type="PROSITE" id="PS51219">
    <property type="entry name" value="DPCK"/>
    <property type="match status" value="1"/>
</dbReference>
<gene>
    <name evidence="6 8" type="primary">coaE</name>
    <name evidence="8" type="ORF">CRECT_2346</name>
</gene>
<keyword evidence="2 6" id="KW-0808">Transferase</keyword>
<organism evidence="8 9">
    <name type="scientific">Campylobacter rectus</name>
    <name type="common">Wolinella recta</name>
    <dbReference type="NCBI Taxonomy" id="203"/>
    <lineage>
        <taxon>Bacteria</taxon>
        <taxon>Pseudomonadati</taxon>
        <taxon>Campylobacterota</taxon>
        <taxon>Epsilonproteobacteria</taxon>
        <taxon>Campylobacterales</taxon>
        <taxon>Campylobacteraceae</taxon>
        <taxon>Campylobacter</taxon>
    </lineage>
</organism>
<proteinExistence type="inferred from homology"/>
<dbReference type="EC" id="2.7.1.24" evidence="6 7"/>
<name>A0A6G5QQI9_CAMRE</name>
<keyword evidence="5 6" id="KW-0173">Coenzyme A biosynthesis</keyword>
<dbReference type="NCBIfam" id="TIGR00152">
    <property type="entry name" value="dephospho-CoA kinase"/>
    <property type="match status" value="1"/>
</dbReference>
<protein>
    <recommendedName>
        <fullName evidence="6 7">Dephospho-CoA kinase</fullName>
        <ecNumber evidence="6 7">2.7.1.24</ecNumber>
    </recommendedName>
    <alternativeName>
        <fullName evidence="6">Dephosphocoenzyme A kinase</fullName>
    </alternativeName>
</protein>
<dbReference type="RefSeq" id="WP_002944057.1">
    <property type="nucleotide sequence ID" value="NZ_CP012543.1"/>
</dbReference>
<dbReference type="GO" id="GO:0004140">
    <property type="term" value="F:dephospho-CoA kinase activity"/>
    <property type="evidence" value="ECO:0007669"/>
    <property type="project" value="UniProtKB-UniRule"/>
</dbReference>
<keyword evidence="6" id="KW-0963">Cytoplasm</keyword>
<dbReference type="EMBL" id="CP012543">
    <property type="protein sequence ID" value="QCD47930.1"/>
    <property type="molecule type" value="Genomic_DNA"/>
</dbReference>
<dbReference type="Pfam" id="PF01121">
    <property type="entry name" value="CoaE"/>
    <property type="match status" value="2"/>
</dbReference>
<comment type="subcellular location">
    <subcellularLocation>
        <location evidence="6">Cytoplasm</location>
    </subcellularLocation>
</comment>
<dbReference type="CDD" id="cd02022">
    <property type="entry name" value="DPCK"/>
    <property type="match status" value="1"/>
</dbReference>
<evidence type="ECO:0000313" key="8">
    <source>
        <dbReference type="EMBL" id="QCD47930.1"/>
    </source>
</evidence>
<dbReference type="PANTHER" id="PTHR10695">
    <property type="entry name" value="DEPHOSPHO-COA KINASE-RELATED"/>
    <property type="match status" value="1"/>
</dbReference>
<dbReference type="PANTHER" id="PTHR10695:SF46">
    <property type="entry name" value="BIFUNCTIONAL COENZYME A SYNTHASE-RELATED"/>
    <property type="match status" value="1"/>
</dbReference>
<evidence type="ECO:0000256" key="2">
    <source>
        <dbReference type="ARBA" id="ARBA00022679"/>
    </source>
</evidence>
<comment type="function">
    <text evidence="6">Catalyzes the phosphorylation of the 3'-hydroxyl group of dephosphocoenzyme A to form coenzyme A.</text>
</comment>
<sequence>MPKFKHAIVITGSIGSGKSAVCELLAERGFEIIDADRISHCILDRCAAQVAEIFGAQYVVQKDAQTENSSLHAGFSDERCVDLASGYKFKDETVLIGDSGAKDGKNSIDTTHADLKFDARHGEEILEEILPGSRASVDRKKLGELVFKNPAELAKLEALLHPKITAEILSQARALEAKEKIFFVDIPLFFEGKRYEFFDKVAVVYAPKDTLIARVMKRNGLSCDAAKRRVELQADIEQKRAMADFVIDNSGDLEYLKEQTREFLEKISANSFKDAKL</sequence>
<dbReference type="InterPro" id="IPR027417">
    <property type="entry name" value="P-loop_NTPase"/>
</dbReference>
<evidence type="ECO:0000256" key="1">
    <source>
        <dbReference type="ARBA" id="ARBA00009018"/>
    </source>
</evidence>
<keyword evidence="3 6" id="KW-0547">Nucleotide-binding</keyword>
<dbReference type="SUPFAM" id="SSF52540">
    <property type="entry name" value="P-loop containing nucleoside triphosphate hydrolases"/>
    <property type="match status" value="1"/>
</dbReference>
<dbReference type="Proteomes" id="UP000502377">
    <property type="component" value="Chromosome"/>
</dbReference>